<feature type="compositionally biased region" description="Basic and acidic residues" evidence="2">
    <location>
        <begin position="777"/>
        <end position="801"/>
    </location>
</feature>
<dbReference type="GO" id="GO:0080019">
    <property type="term" value="F:alcohol-forming very long-chain fatty acyl-CoA reductase activity"/>
    <property type="evidence" value="ECO:0007669"/>
    <property type="project" value="InterPro"/>
</dbReference>
<gene>
    <name evidence="4" type="ORF">L249_5216</name>
</gene>
<comment type="similarity">
    <text evidence="1">Belongs to the fatty acyl-CoA reductase family.</text>
</comment>
<feature type="region of interest" description="Disordered" evidence="2">
    <location>
        <begin position="39"/>
        <end position="67"/>
    </location>
</feature>
<evidence type="ECO:0000259" key="3">
    <source>
        <dbReference type="Pfam" id="PF07993"/>
    </source>
</evidence>
<feature type="compositionally biased region" description="Basic and acidic residues" evidence="2">
    <location>
        <begin position="725"/>
        <end position="738"/>
    </location>
</feature>
<evidence type="ECO:0000256" key="2">
    <source>
        <dbReference type="SAM" id="MobiDB-lite"/>
    </source>
</evidence>
<name>A0A367L9F4_9HYPO</name>
<feature type="region of interest" description="Disordered" evidence="2">
    <location>
        <begin position="701"/>
        <end position="809"/>
    </location>
</feature>
<dbReference type="Gene3D" id="3.40.50.720">
    <property type="entry name" value="NAD(P)-binding Rossmann-like Domain"/>
    <property type="match status" value="1"/>
</dbReference>
<dbReference type="PANTHER" id="PTHR11011">
    <property type="entry name" value="MALE STERILITY PROTEIN 2-RELATED"/>
    <property type="match status" value="1"/>
</dbReference>
<evidence type="ECO:0000256" key="1">
    <source>
        <dbReference type="RuleBase" id="RU363097"/>
    </source>
</evidence>
<comment type="caution">
    <text evidence="4">The sequence shown here is derived from an EMBL/GenBank/DDBJ whole genome shotgun (WGS) entry which is preliminary data.</text>
</comment>
<keyword evidence="1" id="KW-0443">Lipid metabolism</keyword>
<dbReference type="STRING" id="1330021.A0A367L9F4"/>
<protein>
    <recommendedName>
        <fullName evidence="1">Fatty acyl-CoA reductase</fullName>
        <ecNumber evidence="1">1.2.1.84</ecNumber>
    </recommendedName>
</protein>
<feature type="domain" description="Thioester reductase (TE)" evidence="3">
    <location>
        <begin position="833"/>
        <end position="1114"/>
    </location>
</feature>
<organism evidence="4 5">
    <name type="scientific">Ophiocordyceps polyrhachis-furcata BCC 54312</name>
    <dbReference type="NCBI Taxonomy" id="1330021"/>
    <lineage>
        <taxon>Eukaryota</taxon>
        <taxon>Fungi</taxon>
        <taxon>Dikarya</taxon>
        <taxon>Ascomycota</taxon>
        <taxon>Pezizomycotina</taxon>
        <taxon>Sordariomycetes</taxon>
        <taxon>Hypocreomycetidae</taxon>
        <taxon>Hypocreales</taxon>
        <taxon>Ophiocordycipitaceae</taxon>
        <taxon>Ophiocordyceps</taxon>
    </lineage>
</organism>
<dbReference type="AlphaFoldDB" id="A0A367L9F4"/>
<keyword evidence="5" id="KW-1185">Reference proteome</keyword>
<dbReference type="InterPro" id="IPR026055">
    <property type="entry name" value="FAR"/>
</dbReference>
<dbReference type="EC" id="1.2.1.84" evidence="1"/>
<dbReference type="OrthoDB" id="429813at2759"/>
<sequence>MWREHLQGKTGWLPVARSRMSSSRDLAQVATTVETRLPPSMLETSTSRKTLKAEAAEDEASGEKAERTKNNVEKAVYVCMRRIFQGTNKTIRKPKIVQKVIEKHRSDRHVNLLIRKYKMPILSKVTIELLHDGTFESTAKAKARFPDLNDAVFAKTDNDEAAEAQALENLEMLESEFPDETVGAARDTTDDEAVIANGTTFTSDILEVAKPPATKTSSDAAEMPATSDAVEMPRKVTAPTPVVETGPLEAPGPIEMPTPAAPAPDVIDPPISSFLPMPAQHQLLSHLQQILEAACFDFCKRTMPDVLEHNKWEYAESVELHRWMEEFLRRKSRFPEPNRTTSRPLRQIFNNAADIRHICVHRQPVETWRVNDFLSSSEALLSLLGDMLRGDRVAKLRRTIHIVTEEVESSKRASLLETENIMRRIDSQRIELDLLEKRTTLEMGRRAKDAEIRGGNKVLRVMASSSYTRPERPFDWSPDLSLDGANELGGVDGAEARVETRPAARTEVLAETRRCDIRVEREPEVQGVTKTEARVGTKPEAQAVAKPEVPAETKPVANPQARVETKSEASPQARTEVKPITRIEGRRESPIEAKPQSLVNNQAKGGTASKEDASTIIARIQDKLAKKKSAKAATTTVGRSGDTTSSVSATAGVAKGKGSDQDNRPNAQEESVKVRVSQQAKDVKKEGLQAAEKAVNHLIGQKGTVQQLDQPIKVGASKPVGGAKNEAEAKDGVSKQEGESSSTQGGESKSKQETEVSSKQESEPSSSKQESKPSSSKQEESEPSSKQEAERSDNRGEEQQREVVAAQLPNAESLQVNEAQVQDFYRDRSVFCTGATGMLGLAYLVRLLLDTPVSHVYAMARGGEKRMWQVCSEYLSSEQVEALQKSGRLTVFDGDITHPNLGLSEDQVDTLRKKVSVVVHAASTVNLVKPLHAVADVIIYSSLAIADFVLSLSHLERFVYVSTAYSSTFLRRDLTGNVIGSEAVITEKVHQLRTMVETAEAELADIREYGTTPEFNFADYLYPYSYAKNLTERLLISRFEKHGQSDRLLIFRPSIIGPAEQLPRPNFEIAGSTPVTTFMAAAIMTPPLRMCFASPLDDPSTATIDEVPVDIVVNRLVVHTAYGSAGPVHAAAGRDGRTLSETLWLQALDLRSWWWWKPSGAWTSKDWSAKGVCKLSRLFKVCGCDFVFDQAKSEAVWATMSEQEKSLWPFWPTPAAEDKNHALGREKALKLLCDKFASRTCLPTMITRFMYNL</sequence>
<dbReference type="EMBL" id="LKCN02000011">
    <property type="protein sequence ID" value="RCI11049.1"/>
    <property type="molecule type" value="Genomic_DNA"/>
</dbReference>
<reference evidence="4 5" key="1">
    <citation type="journal article" date="2015" name="BMC Genomics">
        <title>Insights from the genome of Ophiocordyceps polyrhachis-furcata to pathogenicity and host specificity in insect fungi.</title>
        <authorList>
            <person name="Wichadakul D."/>
            <person name="Kobmoo N."/>
            <person name="Ingsriswang S."/>
            <person name="Tangphatsornruang S."/>
            <person name="Chantasingh D."/>
            <person name="Luangsa-ard J.J."/>
            <person name="Eurwilaichitr L."/>
        </authorList>
    </citation>
    <scope>NUCLEOTIDE SEQUENCE [LARGE SCALE GENOMIC DNA]</scope>
    <source>
        <strain evidence="4 5">BCC 54312</strain>
    </source>
</reference>
<comment type="function">
    <text evidence="1">Catalyzes the reduction of fatty acyl-CoA to fatty alcohols.</text>
</comment>
<dbReference type="GO" id="GO:0035336">
    <property type="term" value="P:long-chain fatty-acyl-CoA metabolic process"/>
    <property type="evidence" value="ECO:0007669"/>
    <property type="project" value="TreeGrafter"/>
</dbReference>
<feature type="compositionally biased region" description="Basic and acidic residues" evidence="2">
    <location>
        <begin position="748"/>
        <end position="762"/>
    </location>
</feature>
<dbReference type="PANTHER" id="PTHR11011:SF45">
    <property type="entry name" value="FATTY ACYL-COA REDUCTASE CG8306-RELATED"/>
    <property type="match status" value="1"/>
</dbReference>
<dbReference type="GO" id="GO:0005777">
    <property type="term" value="C:peroxisome"/>
    <property type="evidence" value="ECO:0007669"/>
    <property type="project" value="TreeGrafter"/>
</dbReference>
<feature type="compositionally biased region" description="Low complexity" evidence="2">
    <location>
        <begin position="763"/>
        <end position="776"/>
    </location>
</feature>
<dbReference type="GO" id="GO:0102965">
    <property type="term" value="F:alcohol-forming long-chain fatty acyl-CoA reductase activity"/>
    <property type="evidence" value="ECO:0007669"/>
    <property type="project" value="UniProtKB-EC"/>
</dbReference>
<dbReference type="Pfam" id="PF07993">
    <property type="entry name" value="NAD_binding_4"/>
    <property type="match status" value="1"/>
</dbReference>
<accession>A0A367L9F4</accession>
<comment type="catalytic activity">
    <reaction evidence="1">
        <text>a long-chain fatty acyl-CoA + 2 NADPH + 2 H(+) = a long-chain primary fatty alcohol + 2 NADP(+) + CoA</text>
        <dbReference type="Rhea" id="RHEA:52716"/>
        <dbReference type="ChEBI" id="CHEBI:15378"/>
        <dbReference type="ChEBI" id="CHEBI:57287"/>
        <dbReference type="ChEBI" id="CHEBI:57783"/>
        <dbReference type="ChEBI" id="CHEBI:58349"/>
        <dbReference type="ChEBI" id="CHEBI:77396"/>
        <dbReference type="ChEBI" id="CHEBI:83139"/>
        <dbReference type="EC" id="1.2.1.84"/>
    </reaction>
</comment>
<dbReference type="InterPro" id="IPR036291">
    <property type="entry name" value="NAD(P)-bd_dom_sf"/>
</dbReference>
<feature type="compositionally biased region" description="Polar residues" evidence="2">
    <location>
        <begin position="637"/>
        <end position="649"/>
    </location>
</feature>
<feature type="compositionally biased region" description="Basic and acidic residues" evidence="2">
    <location>
        <begin position="51"/>
        <end position="67"/>
    </location>
</feature>
<dbReference type="InterPro" id="IPR013120">
    <property type="entry name" value="FAR_NAD-bd"/>
</dbReference>
<evidence type="ECO:0000313" key="5">
    <source>
        <dbReference type="Proteomes" id="UP000253664"/>
    </source>
</evidence>
<proteinExistence type="inferred from homology"/>
<feature type="region of interest" description="Disordered" evidence="2">
    <location>
        <begin position="528"/>
        <end position="688"/>
    </location>
</feature>
<evidence type="ECO:0000313" key="4">
    <source>
        <dbReference type="EMBL" id="RCI11049.1"/>
    </source>
</evidence>
<keyword evidence="1" id="KW-0560">Oxidoreductase</keyword>
<dbReference type="Proteomes" id="UP000253664">
    <property type="component" value="Unassembled WGS sequence"/>
</dbReference>
<keyword evidence="1" id="KW-0444">Lipid biosynthesis</keyword>
<feature type="compositionally biased region" description="Basic and acidic residues" evidence="2">
    <location>
        <begin position="575"/>
        <end position="591"/>
    </location>
</feature>
<dbReference type="SUPFAM" id="SSF51735">
    <property type="entry name" value="NAD(P)-binding Rossmann-fold domains"/>
    <property type="match status" value="1"/>
</dbReference>
<keyword evidence="1" id="KW-0521">NADP</keyword>